<feature type="signal peptide" evidence="1">
    <location>
        <begin position="1"/>
        <end position="21"/>
    </location>
</feature>
<sequence length="332" mass="38120">MKHIFTLSIIAIFLCQSAVFAQEPDLDRLRQVPQTESLPVKTPALELQEVEIPQSTLDLKINYWRSWTTIGLNANQASFSDNWNGGGVNSLSLGANFDHKSEYNKDNKNFTTQLVLRYGTIKNKDQLSKKSNDRIFWDNKFSVKMSKSWSFFASLAWETQFIEGYKYEKDPETGEEFRSHVISNFMAPGYLTESIGIEFAPDKTFSVRFGTGTARQTFILDDRLVYDDRESFGVDTGKNFRNELAFQLVANLDRDLGKNLNIKSRYAFFANYNEWSDASHRLDATLTARVSRVIHVALSTILWYDKNLVEEGEDVLQRSQSLALGLTYKFPR</sequence>
<evidence type="ECO:0000256" key="1">
    <source>
        <dbReference type="SAM" id="SignalP"/>
    </source>
</evidence>
<dbReference type="InterPro" id="IPR021428">
    <property type="entry name" value="DUF3078"/>
</dbReference>
<comment type="caution">
    <text evidence="2">The sequence shown here is derived from an EMBL/GenBank/DDBJ whole genome shotgun (WGS) entry which is preliminary data.</text>
</comment>
<evidence type="ECO:0000313" key="2">
    <source>
        <dbReference type="EMBL" id="MFB5945361.1"/>
    </source>
</evidence>
<protein>
    <submittedName>
        <fullName evidence="2">DUF3078 domain-containing protein</fullName>
    </submittedName>
</protein>
<dbReference type="Pfam" id="PF11276">
    <property type="entry name" value="DUF3078"/>
    <property type="match status" value="1"/>
</dbReference>
<organism evidence="2 3">
    <name type="scientific">Albibacterium profundi</name>
    <dbReference type="NCBI Taxonomy" id="3134906"/>
    <lineage>
        <taxon>Bacteria</taxon>
        <taxon>Pseudomonadati</taxon>
        <taxon>Bacteroidota</taxon>
        <taxon>Sphingobacteriia</taxon>
        <taxon>Sphingobacteriales</taxon>
        <taxon>Sphingobacteriaceae</taxon>
        <taxon>Albibacterium</taxon>
    </lineage>
</organism>
<dbReference type="EMBL" id="JBBVGT010000002">
    <property type="protein sequence ID" value="MFB5945361.1"/>
    <property type="molecule type" value="Genomic_DNA"/>
</dbReference>
<dbReference type="RefSeq" id="WP_375556902.1">
    <property type="nucleotide sequence ID" value="NZ_JBBVGT010000002.1"/>
</dbReference>
<reference evidence="2 3" key="1">
    <citation type="submission" date="2024-04" db="EMBL/GenBank/DDBJ databases">
        <title>Albibacterium profundi sp. nov., isolated from sediment of the Challenger Deep of Mariana Trench.</title>
        <authorList>
            <person name="Wang Y."/>
        </authorList>
    </citation>
    <scope>NUCLEOTIDE SEQUENCE [LARGE SCALE GENOMIC DNA]</scope>
    <source>
        <strain evidence="2 3">RHL897</strain>
    </source>
</reference>
<evidence type="ECO:0000313" key="3">
    <source>
        <dbReference type="Proteomes" id="UP001580928"/>
    </source>
</evidence>
<accession>A0ABV5CCR8</accession>
<keyword evidence="1" id="KW-0732">Signal</keyword>
<proteinExistence type="predicted"/>
<keyword evidence="3" id="KW-1185">Reference proteome</keyword>
<feature type="chain" id="PRO_5046633275" evidence="1">
    <location>
        <begin position="22"/>
        <end position="332"/>
    </location>
</feature>
<gene>
    <name evidence="2" type="ORF">WKR92_05925</name>
</gene>
<name>A0ABV5CCR8_9SPHI</name>
<dbReference type="Proteomes" id="UP001580928">
    <property type="component" value="Unassembled WGS sequence"/>
</dbReference>